<evidence type="ECO:0000256" key="1">
    <source>
        <dbReference type="SAM" id="Phobius"/>
    </source>
</evidence>
<dbReference type="Pfam" id="PF13578">
    <property type="entry name" value="Methyltransf_24"/>
    <property type="match status" value="1"/>
</dbReference>
<sequence length="279" mass="29432">MPDSTNTTILASAVASDPQWQMHMGERFALEGILATLKPKLAIEIGRAEGGSLRRIATHSGHVHSFDLVPEPDALRDELDNVTFHTGDSSVQVPEFLASLAEAGENVDFVLVDGDHSSEGVKRDALALLESPACRNTTIVFHDAANDDVRRGLDEVDFASHPNVALSMLDFVAGFLVEKGPYAMHIWNGLGVVVLDNGEREGDVIVEAWRFDASDVLRRARASMTAPPAAAAPPAAPAHAPEATPVPAPEAKSRLRVAALAGGAAVAALAAGFTAGKRR</sequence>
<dbReference type="Proteomes" id="UP001147700">
    <property type="component" value="Unassembled WGS sequence"/>
</dbReference>
<reference evidence="2" key="1">
    <citation type="submission" date="2022-10" db="EMBL/GenBank/DDBJ databases">
        <title>The WGS of Solirubrobacter sp. CPCC 204708.</title>
        <authorList>
            <person name="Jiang Z."/>
        </authorList>
    </citation>
    <scope>NUCLEOTIDE SEQUENCE</scope>
    <source>
        <strain evidence="2">CPCC 204708</strain>
    </source>
</reference>
<keyword evidence="2" id="KW-0808">Transferase</keyword>
<dbReference type="GO" id="GO:0032259">
    <property type="term" value="P:methylation"/>
    <property type="evidence" value="ECO:0007669"/>
    <property type="project" value="UniProtKB-KW"/>
</dbReference>
<dbReference type="Gene3D" id="3.40.50.150">
    <property type="entry name" value="Vaccinia Virus protein VP39"/>
    <property type="match status" value="1"/>
</dbReference>
<organism evidence="2 3">
    <name type="scientific">Solirubrobacter deserti</name>
    <dbReference type="NCBI Taxonomy" id="2282478"/>
    <lineage>
        <taxon>Bacteria</taxon>
        <taxon>Bacillati</taxon>
        <taxon>Actinomycetota</taxon>
        <taxon>Thermoleophilia</taxon>
        <taxon>Solirubrobacterales</taxon>
        <taxon>Solirubrobacteraceae</taxon>
        <taxon>Solirubrobacter</taxon>
    </lineage>
</organism>
<keyword evidence="1" id="KW-0812">Transmembrane</keyword>
<name>A0ABT4RN61_9ACTN</name>
<evidence type="ECO:0000313" key="3">
    <source>
        <dbReference type="Proteomes" id="UP001147700"/>
    </source>
</evidence>
<protein>
    <submittedName>
        <fullName evidence="2">Class I SAM-dependent methyltransferase</fullName>
    </submittedName>
</protein>
<evidence type="ECO:0000313" key="2">
    <source>
        <dbReference type="EMBL" id="MDA0140002.1"/>
    </source>
</evidence>
<proteinExistence type="predicted"/>
<comment type="caution">
    <text evidence="2">The sequence shown here is derived from an EMBL/GenBank/DDBJ whole genome shotgun (WGS) entry which is preliminary data.</text>
</comment>
<dbReference type="InterPro" id="IPR029063">
    <property type="entry name" value="SAM-dependent_MTases_sf"/>
</dbReference>
<accession>A0ABT4RN61</accession>
<gene>
    <name evidence="2" type="ORF">OJ962_21035</name>
</gene>
<keyword evidence="1" id="KW-1133">Transmembrane helix</keyword>
<keyword evidence="3" id="KW-1185">Reference proteome</keyword>
<dbReference type="EMBL" id="JAPCID010000032">
    <property type="protein sequence ID" value="MDA0140002.1"/>
    <property type="molecule type" value="Genomic_DNA"/>
</dbReference>
<keyword evidence="2" id="KW-0489">Methyltransferase</keyword>
<keyword evidence="1" id="KW-0472">Membrane</keyword>
<feature type="transmembrane region" description="Helical" evidence="1">
    <location>
        <begin position="257"/>
        <end position="276"/>
    </location>
</feature>
<dbReference type="GO" id="GO:0008168">
    <property type="term" value="F:methyltransferase activity"/>
    <property type="evidence" value="ECO:0007669"/>
    <property type="project" value="UniProtKB-KW"/>
</dbReference>
<dbReference type="SUPFAM" id="SSF53335">
    <property type="entry name" value="S-adenosyl-L-methionine-dependent methyltransferases"/>
    <property type="match status" value="1"/>
</dbReference>
<dbReference type="RefSeq" id="WP_202955009.1">
    <property type="nucleotide sequence ID" value="NZ_JAPCID010000032.1"/>
</dbReference>